<evidence type="ECO:0000313" key="2">
    <source>
        <dbReference type="EMBL" id="TNN54672.1"/>
    </source>
</evidence>
<dbReference type="EMBL" id="SRLO01000478">
    <property type="protein sequence ID" value="TNN54672.1"/>
    <property type="molecule type" value="Genomic_DNA"/>
</dbReference>
<evidence type="ECO:0000313" key="3">
    <source>
        <dbReference type="Proteomes" id="UP000314294"/>
    </source>
</evidence>
<keyword evidence="3" id="KW-1185">Reference proteome</keyword>
<accession>A0A4Z2GPP7</accession>
<evidence type="ECO:0000256" key="1">
    <source>
        <dbReference type="SAM" id="MobiDB-lite"/>
    </source>
</evidence>
<feature type="region of interest" description="Disordered" evidence="1">
    <location>
        <begin position="40"/>
        <end position="76"/>
    </location>
</feature>
<name>A0A4Z2GPP7_9TELE</name>
<proteinExistence type="predicted"/>
<feature type="compositionally biased region" description="Low complexity" evidence="1">
    <location>
        <begin position="66"/>
        <end position="75"/>
    </location>
</feature>
<dbReference type="AlphaFoldDB" id="A0A4Z2GPP7"/>
<comment type="caution">
    <text evidence="2">The sequence shown here is derived from an EMBL/GenBank/DDBJ whole genome shotgun (WGS) entry which is preliminary data.</text>
</comment>
<sequence length="136" mass="14341">MSSFPTYTPPASGHYRRGKLEGDFHIKDEGVAGFKSARLGEILDDRKAGPHRSRAPLRDGGLQNRPSGSSPSWPGTTHCSLCGSALITSALTTCSELWASRTGMRKQAAHKEARGGSSAPRPTGGEPGERKGPGNN</sequence>
<protein>
    <submittedName>
        <fullName evidence="2">Uncharacterized protein</fullName>
    </submittedName>
</protein>
<feature type="region of interest" description="Disordered" evidence="1">
    <location>
        <begin position="102"/>
        <end position="136"/>
    </location>
</feature>
<dbReference type="Proteomes" id="UP000314294">
    <property type="component" value="Unassembled WGS sequence"/>
</dbReference>
<reference evidence="2 3" key="1">
    <citation type="submission" date="2019-03" db="EMBL/GenBank/DDBJ databases">
        <title>First draft genome of Liparis tanakae, snailfish: a comprehensive survey of snailfish specific genes.</title>
        <authorList>
            <person name="Kim W."/>
            <person name="Song I."/>
            <person name="Jeong J.-H."/>
            <person name="Kim D."/>
            <person name="Kim S."/>
            <person name="Ryu S."/>
            <person name="Song J.Y."/>
            <person name="Lee S.K."/>
        </authorList>
    </citation>
    <scope>NUCLEOTIDE SEQUENCE [LARGE SCALE GENOMIC DNA]</scope>
    <source>
        <tissue evidence="2">Muscle</tissue>
    </source>
</reference>
<feature type="compositionally biased region" description="Basic and acidic residues" evidence="1">
    <location>
        <begin position="127"/>
        <end position="136"/>
    </location>
</feature>
<organism evidence="2 3">
    <name type="scientific">Liparis tanakae</name>
    <name type="common">Tanaka's snailfish</name>
    <dbReference type="NCBI Taxonomy" id="230148"/>
    <lineage>
        <taxon>Eukaryota</taxon>
        <taxon>Metazoa</taxon>
        <taxon>Chordata</taxon>
        <taxon>Craniata</taxon>
        <taxon>Vertebrata</taxon>
        <taxon>Euteleostomi</taxon>
        <taxon>Actinopterygii</taxon>
        <taxon>Neopterygii</taxon>
        <taxon>Teleostei</taxon>
        <taxon>Neoteleostei</taxon>
        <taxon>Acanthomorphata</taxon>
        <taxon>Eupercaria</taxon>
        <taxon>Perciformes</taxon>
        <taxon>Cottioidei</taxon>
        <taxon>Cottales</taxon>
        <taxon>Liparidae</taxon>
        <taxon>Liparis</taxon>
    </lineage>
</organism>
<gene>
    <name evidence="2" type="ORF">EYF80_035154</name>
</gene>